<evidence type="ECO:0000313" key="3">
    <source>
        <dbReference type="Proteomes" id="UP000276542"/>
    </source>
</evidence>
<keyword evidence="1" id="KW-0472">Membrane</keyword>
<organism evidence="2 3">
    <name type="scientific">Nocardioides cavernaquae</name>
    <dbReference type="NCBI Taxonomy" id="2321396"/>
    <lineage>
        <taxon>Bacteria</taxon>
        <taxon>Bacillati</taxon>
        <taxon>Actinomycetota</taxon>
        <taxon>Actinomycetes</taxon>
        <taxon>Propionibacteriales</taxon>
        <taxon>Nocardioidaceae</taxon>
        <taxon>Nocardioides</taxon>
    </lineage>
</organism>
<dbReference type="OrthoDB" id="3789674at2"/>
<sequence length="69" mass="7523">MFIAHVLPLAESVPKDEDVVAGWLGFFVLFGLIIATALLLWNFTRQIKKAKAANDAGVYGSDQDDTPES</sequence>
<name>A0A3A5H794_9ACTN</name>
<gene>
    <name evidence="2" type="ORF">D4739_02935</name>
</gene>
<dbReference type="AlphaFoldDB" id="A0A3A5H794"/>
<feature type="transmembrane region" description="Helical" evidence="1">
    <location>
        <begin position="20"/>
        <end position="41"/>
    </location>
</feature>
<comment type="caution">
    <text evidence="2">The sequence shown here is derived from an EMBL/GenBank/DDBJ whole genome shotgun (WGS) entry which is preliminary data.</text>
</comment>
<dbReference type="EMBL" id="QYRP01000002">
    <property type="protein sequence ID" value="RJS45275.1"/>
    <property type="molecule type" value="Genomic_DNA"/>
</dbReference>
<dbReference type="Proteomes" id="UP000276542">
    <property type="component" value="Unassembled WGS sequence"/>
</dbReference>
<keyword evidence="3" id="KW-1185">Reference proteome</keyword>
<proteinExistence type="predicted"/>
<protein>
    <submittedName>
        <fullName evidence="2">Uncharacterized protein</fullName>
    </submittedName>
</protein>
<accession>A0A3A5H794</accession>
<reference evidence="3" key="1">
    <citation type="submission" date="2018-09" db="EMBL/GenBank/DDBJ databases">
        <authorList>
            <person name="Zhu H."/>
        </authorList>
    </citation>
    <scope>NUCLEOTIDE SEQUENCE [LARGE SCALE GENOMIC DNA]</scope>
    <source>
        <strain evidence="3">K1W22B-1</strain>
    </source>
</reference>
<keyword evidence="1" id="KW-0812">Transmembrane</keyword>
<dbReference type="RefSeq" id="WP_120059176.1">
    <property type="nucleotide sequence ID" value="NZ_QYRP01000002.1"/>
</dbReference>
<keyword evidence="1" id="KW-1133">Transmembrane helix</keyword>
<evidence type="ECO:0000313" key="2">
    <source>
        <dbReference type="EMBL" id="RJS45275.1"/>
    </source>
</evidence>
<evidence type="ECO:0000256" key="1">
    <source>
        <dbReference type="SAM" id="Phobius"/>
    </source>
</evidence>